<evidence type="ECO:0000256" key="8">
    <source>
        <dbReference type="PROSITE-ProRule" id="PRU00091"/>
    </source>
</evidence>
<reference evidence="14" key="1">
    <citation type="journal article" date="2010" name="Genome Biol.">
        <title>Genome sequence of the necrotrophic plant pathogen Pythium ultimum reveals original pathogenicity mechanisms and effector repertoire.</title>
        <authorList>
            <person name="Levesque C.A."/>
            <person name="Brouwer H."/>
            <person name="Cano L."/>
            <person name="Hamilton J.P."/>
            <person name="Holt C."/>
            <person name="Huitema E."/>
            <person name="Raffaele S."/>
            <person name="Robideau G.P."/>
            <person name="Thines M."/>
            <person name="Win J."/>
            <person name="Zerillo M.M."/>
            <person name="Beakes G.W."/>
            <person name="Boore J.L."/>
            <person name="Busam D."/>
            <person name="Dumas B."/>
            <person name="Ferriera S."/>
            <person name="Fuerstenberg S.I."/>
            <person name="Gachon C.M."/>
            <person name="Gaulin E."/>
            <person name="Govers F."/>
            <person name="Grenville-Briggs L."/>
            <person name="Horner N."/>
            <person name="Hostetler J."/>
            <person name="Jiang R.H."/>
            <person name="Johnson J."/>
            <person name="Krajaejun T."/>
            <person name="Lin H."/>
            <person name="Meijer H.J."/>
            <person name="Moore B."/>
            <person name="Morris P."/>
            <person name="Phuntmart V."/>
            <person name="Puiu D."/>
            <person name="Shetty J."/>
            <person name="Stajich J.E."/>
            <person name="Tripathy S."/>
            <person name="Wawra S."/>
            <person name="van West P."/>
            <person name="Whitty B.R."/>
            <person name="Coutinho P.M."/>
            <person name="Henrissat B."/>
            <person name="Martin F."/>
            <person name="Thomas P.D."/>
            <person name="Tyler B.M."/>
            <person name="De Vries R.P."/>
            <person name="Kamoun S."/>
            <person name="Yandell M."/>
            <person name="Tisserat N."/>
            <person name="Buell C.R."/>
        </authorList>
    </citation>
    <scope>NUCLEOTIDE SEQUENCE</scope>
    <source>
        <strain evidence="14">DAOM:BR144</strain>
    </source>
</reference>
<dbReference type="CDD" id="cd00160">
    <property type="entry name" value="RhoGEF"/>
    <property type="match status" value="2"/>
</dbReference>
<feature type="domain" description="PH" evidence="10">
    <location>
        <begin position="1223"/>
        <end position="1321"/>
    </location>
</feature>
<dbReference type="SMART" id="SM00325">
    <property type="entry name" value="RhoGEF"/>
    <property type="match status" value="2"/>
</dbReference>
<feature type="domain" description="DH" evidence="11">
    <location>
        <begin position="140"/>
        <end position="346"/>
    </location>
</feature>
<evidence type="ECO:0000313" key="14">
    <source>
        <dbReference type="Proteomes" id="UP000019132"/>
    </source>
</evidence>
<dbReference type="SMART" id="SM00064">
    <property type="entry name" value="FYVE"/>
    <property type="match status" value="2"/>
</dbReference>
<dbReference type="HOGENOM" id="CLU_260060_0_0_1"/>
<dbReference type="Gene3D" id="3.30.40.10">
    <property type="entry name" value="Zinc/RING finger domain, C3HC4 (zinc finger)"/>
    <property type="match status" value="2"/>
</dbReference>
<dbReference type="PROSITE" id="PS50003">
    <property type="entry name" value="PH_DOMAIN"/>
    <property type="match status" value="4"/>
</dbReference>
<evidence type="ECO:0000259" key="10">
    <source>
        <dbReference type="PROSITE" id="PS50003"/>
    </source>
</evidence>
<dbReference type="Pfam" id="PF00621">
    <property type="entry name" value="RhoGEF"/>
    <property type="match status" value="2"/>
</dbReference>
<feature type="compositionally biased region" description="Polar residues" evidence="9">
    <location>
        <begin position="114"/>
        <end position="124"/>
    </location>
</feature>
<dbReference type="InterPro" id="IPR017455">
    <property type="entry name" value="Znf_FYVE-rel"/>
</dbReference>
<evidence type="ECO:0000259" key="11">
    <source>
        <dbReference type="PROSITE" id="PS50010"/>
    </source>
</evidence>
<dbReference type="GO" id="GO:0005085">
    <property type="term" value="F:guanyl-nucleotide exchange factor activity"/>
    <property type="evidence" value="ECO:0007669"/>
    <property type="project" value="UniProtKB-KW"/>
</dbReference>
<dbReference type="Gene3D" id="1.20.900.10">
    <property type="entry name" value="Dbl homology (DH) domain"/>
    <property type="match status" value="2"/>
</dbReference>
<dbReference type="InterPro" id="IPR051092">
    <property type="entry name" value="FYVE_RhoGEF_PH"/>
</dbReference>
<evidence type="ECO:0000256" key="7">
    <source>
        <dbReference type="ARBA" id="ARBA00023212"/>
    </source>
</evidence>
<keyword evidence="2" id="KW-0963">Cytoplasm</keyword>
<evidence type="ECO:0000259" key="12">
    <source>
        <dbReference type="PROSITE" id="PS50178"/>
    </source>
</evidence>
<organism evidence="13 14">
    <name type="scientific">Globisporangium ultimum (strain ATCC 200006 / CBS 805.95 / DAOM BR144)</name>
    <name type="common">Pythium ultimum</name>
    <dbReference type="NCBI Taxonomy" id="431595"/>
    <lineage>
        <taxon>Eukaryota</taxon>
        <taxon>Sar</taxon>
        <taxon>Stramenopiles</taxon>
        <taxon>Oomycota</taxon>
        <taxon>Peronosporomycetes</taxon>
        <taxon>Pythiales</taxon>
        <taxon>Pythiaceae</taxon>
        <taxon>Globisporangium</taxon>
    </lineage>
</organism>
<dbReference type="InterPro" id="IPR035899">
    <property type="entry name" value="DBL_dom_sf"/>
</dbReference>
<protein>
    <recommendedName>
        <fullName evidence="15">FYVE, RhoGEF and PH domain-containing protein 4</fullName>
    </recommendedName>
</protein>
<reference evidence="13" key="3">
    <citation type="submission" date="2015-02" db="UniProtKB">
        <authorList>
            <consortium name="EnsemblProtists"/>
        </authorList>
    </citation>
    <scope>IDENTIFICATION</scope>
    <source>
        <strain evidence="13">DAOM BR144</strain>
    </source>
</reference>
<feature type="region of interest" description="Disordered" evidence="9">
    <location>
        <begin position="25"/>
        <end position="62"/>
    </location>
</feature>
<dbReference type="VEuPathDB" id="FungiDB:PYU1_G012653"/>
<feature type="domain" description="DH" evidence="11">
    <location>
        <begin position="797"/>
        <end position="1057"/>
    </location>
</feature>
<reference evidence="14" key="2">
    <citation type="submission" date="2010-04" db="EMBL/GenBank/DDBJ databases">
        <authorList>
            <person name="Buell R."/>
            <person name="Hamilton J."/>
            <person name="Hostetler J."/>
        </authorList>
    </citation>
    <scope>NUCLEOTIDE SEQUENCE [LARGE SCALE GENOMIC DNA]</scope>
    <source>
        <strain evidence="14">DAOM:BR144</strain>
    </source>
</reference>
<evidence type="ECO:0000256" key="3">
    <source>
        <dbReference type="ARBA" id="ARBA00022658"/>
    </source>
</evidence>
<dbReference type="SUPFAM" id="SSF57903">
    <property type="entry name" value="FYVE/PHD zinc finger"/>
    <property type="match status" value="2"/>
</dbReference>
<dbReference type="InterPro" id="IPR000219">
    <property type="entry name" value="DH_dom"/>
</dbReference>
<evidence type="ECO:0000256" key="2">
    <source>
        <dbReference type="ARBA" id="ARBA00022490"/>
    </source>
</evidence>
<dbReference type="PANTHER" id="PTHR12673">
    <property type="entry name" value="FACIOGENITAL DYSPLASIA PROTEIN"/>
    <property type="match status" value="1"/>
</dbReference>
<dbReference type="EnsemblProtists" id="PYU1_T012679">
    <property type="protein sequence ID" value="PYU1_T012679"/>
    <property type="gene ID" value="PYU1_G012653"/>
</dbReference>
<keyword evidence="14" id="KW-1185">Reference proteome</keyword>
<evidence type="ECO:0000256" key="5">
    <source>
        <dbReference type="ARBA" id="ARBA00022771"/>
    </source>
</evidence>
<feature type="region of interest" description="Disordered" evidence="9">
    <location>
        <begin position="106"/>
        <end position="135"/>
    </location>
</feature>
<dbReference type="SUPFAM" id="SSF50729">
    <property type="entry name" value="PH domain-like"/>
    <property type="match status" value="4"/>
</dbReference>
<dbReference type="GO" id="GO:0005737">
    <property type="term" value="C:cytoplasm"/>
    <property type="evidence" value="ECO:0007669"/>
    <property type="project" value="TreeGrafter"/>
</dbReference>
<keyword evidence="5 8" id="KW-0863">Zinc-finger</keyword>
<dbReference type="InterPro" id="IPR001849">
    <property type="entry name" value="PH_domain"/>
</dbReference>
<dbReference type="GO" id="GO:0008270">
    <property type="term" value="F:zinc ion binding"/>
    <property type="evidence" value="ECO:0007669"/>
    <property type="project" value="UniProtKB-KW"/>
</dbReference>
<dbReference type="PROSITE" id="PS50010">
    <property type="entry name" value="DH_2"/>
    <property type="match status" value="2"/>
</dbReference>
<evidence type="ECO:0000256" key="1">
    <source>
        <dbReference type="ARBA" id="ARBA00004245"/>
    </source>
</evidence>
<accession>K3X630</accession>
<dbReference type="InParanoid" id="K3X630"/>
<name>K3X630_GLOUD</name>
<evidence type="ECO:0000313" key="13">
    <source>
        <dbReference type="EnsemblProtists" id="PYU1_T012679"/>
    </source>
</evidence>
<dbReference type="GO" id="GO:0005856">
    <property type="term" value="C:cytoskeleton"/>
    <property type="evidence" value="ECO:0007669"/>
    <property type="project" value="UniProtKB-SubCell"/>
</dbReference>
<sequence length="1419" mass="160284">MMKKTHTNMSSASCVKGEETRATEALDLRSLSDPTSFEDKAPLTKHCDPEREQPTDNQLFEHDPDEAKKMVSINSAVCLRPGVILFDPKDLETTSMRRKTFQLQLEVPEENSRNGEASSLNDNQSTHEDEEDEAVKNNRIRTKVIEEIWSTEKTYVRDIRTLHDFYIVPLEDNKHPIMEDAQIAVFFNNLRQLVMLNSKLLNDLTEIVEKRSAPMSFSPGSGKTGNNNNSPVEPSAGIGAIFCRYAPLFKLYAGYAKDYEEVAQLLQNYAKDTRLGFTAFLDNCRARSGSTKNFESFLIMPIQRIPRYKLLLERVYHHTQEGHRDEHFLSEAVNRISFAASLINETVRHQENLETVLETQKQFVGQLSLFTPDRRLIKSGKLVKMSTKRQEEVILHLFNDILLYSGVLITGGYRVRRIVHLNSKAVGVKCNLPSSYDSLLESKSLGNDCGFLVSSLEKTFVLFAATPDARREWVDAISNAIKDAQKDVVSATSEGPADAAALWVPDAVVGSCTICHSAFKLYFRRHHCRRCGAVVCGNCSGKRSILFIGESGQEQRVCNPCFKVLDLVKKAARHWLSRAIEFRGVLRRKRWGKWGEHYFELKAGMLKQYTVASGNGNNIKCCTDTLDLAGAIVLRRSDTRSQKNRYCFQISTSDFFDSDTIEEESYPEPPSAPSHLMLKMSPLKQAVTRFGDAVRNRDSTSTMSSEISQPSFSKPLSDENGWILCASSYEEEMAWSSAIQKSADKALSRIRRSRVTESALQFSLDRVNSVASSMLSGRASELGQWGFLDESAKLEHRRLQILKEIIRSEESYVICLGECIRIFVQPLLLRQLEGQKMFRRRQSKYKKSLLHPFGGSASSSLSAAANGLSQRALSNSSIQSMNNMRRVGGASLSASDSKPRSGTSQGQKILVLDADMAIFFSSIDQICTLNQQLLEHLARHLEETMAQEEDEKIHRAGAIFNAYAPLFQLYTSYASRHESALNAIKSSQFESFLKEMPEEASVNRLRTYLNMPMERIPRYKMLLQELLESTSVEHIDYAPLQAAINSVNMVAFKIQEIIARRENGRKIEEIGAKVGIDLRGKRFVREGTLRKVCRSKVQKYYFVLLEDAVVYGRQGGSLQKKKFRLIDLWECKVSDDTESIPAVVNTAAGTTNSQNAFYFFSPLKSFILLTESEKDKASWTASIGECINRTLRGPTSARRASVRSELLLNEDELSSDYELESAFVIKNGWLNVTSDDSKRMQRLWISLTLQNLSLSTTFKAAQPDELISIELCEVIPLKDDTYFRLSAIQDEVHREKKTYIFETQTHAEREEWLRALVHCTSGNAMPNSMLDMRRRSINNATLAPVFMFNKVSNVCTICLHSFAVYRPRHHCRLCGCLVCGNCSKRKWTLAYSSSKKPSRICDNCAEANTSITASFAAEI</sequence>
<dbReference type="Pfam" id="PF01363">
    <property type="entry name" value="FYVE"/>
    <property type="match status" value="2"/>
</dbReference>
<evidence type="ECO:0000256" key="6">
    <source>
        <dbReference type="ARBA" id="ARBA00022833"/>
    </source>
</evidence>
<dbReference type="SUPFAM" id="SSF48065">
    <property type="entry name" value="DBL homology domain (DH-domain)"/>
    <property type="match status" value="2"/>
</dbReference>
<dbReference type="STRING" id="431595.K3X630"/>
<dbReference type="OMA" id="NMPMERI"/>
<dbReference type="InterPro" id="IPR011011">
    <property type="entry name" value="Znf_FYVE_PHD"/>
</dbReference>
<keyword evidence="3" id="KW-0344">Guanine-nucleotide releasing factor</keyword>
<dbReference type="Pfam" id="PF00169">
    <property type="entry name" value="PH"/>
    <property type="match status" value="2"/>
</dbReference>
<evidence type="ECO:0000256" key="4">
    <source>
        <dbReference type="ARBA" id="ARBA00022723"/>
    </source>
</evidence>
<evidence type="ECO:0000256" key="9">
    <source>
        <dbReference type="SAM" id="MobiDB-lite"/>
    </source>
</evidence>
<dbReference type="InterPro" id="IPR000306">
    <property type="entry name" value="Znf_FYVE"/>
</dbReference>
<feature type="compositionally biased region" description="Basic and acidic residues" evidence="9">
    <location>
        <begin position="37"/>
        <end position="62"/>
    </location>
</feature>
<dbReference type="EMBL" id="GL376588">
    <property type="status" value="NOT_ANNOTATED_CDS"/>
    <property type="molecule type" value="Genomic_DNA"/>
</dbReference>
<dbReference type="eggNOG" id="KOG1729">
    <property type="taxonomic scope" value="Eukaryota"/>
</dbReference>
<dbReference type="SMART" id="SM00233">
    <property type="entry name" value="PH"/>
    <property type="match status" value="4"/>
</dbReference>
<feature type="domain" description="FYVE-type" evidence="12">
    <location>
        <begin position="506"/>
        <end position="566"/>
    </location>
</feature>
<feature type="domain" description="PH" evidence="10">
    <location>
        <begin position="1082"/>
        <end position="1188"/>
    </location>
</feature>
<dbReference type="InterPro" id="IPR013083">
    <property type="entry name" value="Znf_RING/FYVE/PHD"/>
</dbReference>
<keyword evidence="6" id="KW-0862">Zinc</keyword>
<dbReference type="PANTHER" id="PTHR12673:SF159">
    <property type="entry name" value="LD03170P"/>
    <property type="match status" value="1"/>
</dbReference>
<proteinExistence type="predicted"/>
<dbReference type="CDD" id="cd00821">
    <property type="entry name" value="PH"/>
    <property type="match status" value="1"/>
</dbReference>
<dbReference type="InterPro" id="IPR011993">
    <property type="entry name" value="PH-like_dom_sf"/>
</dbReference>
<dbReference type="Proteomes" id="UP000019132">
    <property type="component" value="Unassembled WGS sequence"/>
</dbReference>
<dbReference type="eggNOG" id="KOG4424">
    <property type="taxonomic scope" value="Eukaryota"/>
</dbReference>
<feature type="domain" description="PH" evidence="10">
    <location>
        <begin position="579"/>
        <end position="744"/>
    </location>
</feature>
<feature type="domain" description="FYVE-type" evidence="12">
    <location>
        <begin position="1349"/>
        <end position="1409"/>
    </location>
</feature>
<keyword evidence="7" id="KW-0206">Cytoskeleton</keyword>
<comment type="subcellular location">
    <subcellularLocation>
        <location evidence="1">Cytoplasm</location>
        <location evidence="1">Cytoskeleton</location>
    </subcellularLocation>
</comment>
<evidence type="ECO:0008006" key="15">
    <source>
        <dbReference type="Google" id="ProtNLM"/>
    </source>
</evidence>
<dbReference type="CDD" id="cd00065">
    <property type="entry name" value="FYVE_like_SF"/>
    <property type="match status" value="2"/>
</dbReference>
<feature type="domain" description="PH" evidence="10">
    <location>
        <begin position="375"/>
        <end position="482"/>
    </location>
</feature>
<dbReference type="Gene3D" id="2.30.29.30">
    <property type="entry name" value="Pleckstrin-homology domain (PH domain)/Phosphotyrosine-binding domain (PTB)"/>
    <property type="match status" value="4"/>
</dbReference>
<keyword evidence="4" id="KW-0479">Metal-binding</keyword>
<dbReference type="PROSITE" id="PS50178">
    <property type="entry name" value="ZF_FYVE"/>
    <property type="match status" value="2"/>
</dbReference>